<reference evidence="4" key="2">
    <citation type="submission" date="2019-01" db="EMBL/GenBank/DDBJ databases">
        <title>Genome sequence of Desulfonema ishimotonii strain Tokyo 01.</title>
        <authorList>
            <person name="Fukui M."/>
        </authorList>
    </citation>
    <scope>NUCLEOTIDE SEQUENCE [LARGE SCALE GENOMIC DNA]</scope>
    <source>
        <strain evidence="4">Tokyo 01</strain>
    </source>
</reference>
<evidence type="ECO:0000313" key="4">
    <source>
        <dbReference type="Proteomes" id="UP000288096"/>
    </source>
</evidence>
<dbReference type="EMBL" id="BEXT01000001">
    <property type="protein sequence ID" value="GBC61021.1"/>
    <property type="molecule type" value="Genomic_DNA"/>
</dbReference>
<evidence type="ECO:0000256" key="1">
    <source>
        <dbReference type="SAM" id="Coils"/>
    </source>
</evidence>
<proteinExistence type="predicted"/>
<feature type="domain" description="DNA mimic protein DMP19 C-terminal" evidence="2">
    <location>
        <begin position="30"/>
        <end position="137"/>
    </location>
</feature>
<gene>
    <name evidence="3" type="ORF">DENIS_1981</name>
</gene>
<protein>
    <recommendedName>
        <fullName evidence="2">DNA mimic protein DMP19 C-terminal domain-containing protein</fullName>
    </recommendedName>
</protein>
<reference evidence="4" key="1">
    <citation type="submission" date="2017-11" db="EMBL/GenBank/DDBJ databases">
        <authorList>
            <person name="Watanabe M."/>
            <person name="Kojima H."/>
        </authorList>
    </citation>
    <scope>NUCLEOTIDE SEQUENCE [LARGE SCALE GENOMIC DNA]</scope>
    <source>
        <strain evidence="4">Tokyo 01</strain>
    </source>
</reference>
<dbReference type="AlphaFoldDB" id="A0A401FVN0"/>
<dbReference type="RefSeq" id="WP_124328360.1">
    <property type="nucleotide sequence ID" value="NZ_BEXT01000001.1"/>
</dbReference>
<dbReference type="InterPro" id="IPR025402">
    <property type="entry name" value="DMP19_C"/>
</dbReference>
<evidence type="ECO:0000259" key="2">
    <source>
        <dbReference type="Pfam" id="PF14300"/>
    </source>
</evidence>
<name>A0A401FVN0_9BACT</name>
<evidence type="ECO:0000313" key="3">
    <source>
        <dbReference type="EMBL" id="GBC61021.1"/>
    </source>
</evidence>
<accession>A0A401FVN0</accession>
<comment type="caution">
    <text evidence="3">The sequence shown here is derived from an EMBL/GenBank/DDBJ whole genome shotgun (WGS) entry which is preliminary data.</text>
</comment>
<keyword evidence="1" id="KW-0175">Coiled coil</keyword>
<dbReference type="Proteomes" id="UP000288096">
    <property type="component" value="Unassembled WGS sequence"/>
</dbReference>
<keyword evidence="4" id="KW-1185">Reference proteome</keyword>
<dbReference type="Pfam" id="PF14300">
    <property type="entry name" value="DMP19"/>
    <property type="match status" value="1"/>
</dbReference>
<feature type="coiled-coil region" evidence="1">
    <location>
        <begin position="153"/>
        <end position="180"/>
    </location>
</feature>
<organism evidence="3 4">
    <name type="scientific">Desulfonema ishimotonii</name>
    <dbReference type="NCBI Taxonomy" id="45657"/>
    <lineage>
        <taxon>Bacteria</taxon>
        <taxon>Pseudomonadati</taxon>
        <taxon>Thermodesulfobacteriota</taxon>
        <taxon>Desulfobacteria</taxon>
        <taxon>Desulfobacterales</taxon>
        <taxon>Desulfococcaceae</taxon>
        <taxon>Desulfonema</taxon>
    </lineage>
</organism>
<sequence length="222" mass="26268">MVMKKRMTVQEAFKTEEPLMNIFHSIGNDTPEQEKFNIIWNVILNINSVCFFGFFEKHTPKEINYIIKYLKDINAKKTQKAIIQIQNAIFENFGKKYDMDDIMDILEIKTISEIINKLDDRYEEFVEEMEEKLLLFAHNNIESLDTNSYEFPSDKLIKNVQEAEIELNSLAQKMEDEYRRKIILKVKNLLKANDRIAAIKLYSREFSCSLKDAKIFIDEIDS</sequence>